<dbReference type="PANTHER" id="PTHR12341">
    <property type="entry name" value="5'-&gt;3' EXORIBONUCLEASE"/>
    <property type="match status" value="1"/>
</dbReference>
<keyword evidence="5 12" id="KW-0540">Nuclease</keyword>
<dbReference type="InterPro" id="IPR016494">
    <property type="entry name" value="5_3_exoribonuclease_1"/>
</dbReference>
<dbReference type="InterPro" id="IPR041106">
    <property type="entry name" value="XRN1_D2_D3"/>
</dbReference>
<dbReference type="Gene3D" id="2.170.260.40">
    <property type="match status" value="1"/>
</dbReference>
<dbReference type="FunFam" id="1.25.40.1050:FF:000001">
    <property type="entry name" value="5'-3' exoribonuclease 1"/>
    <property type="match status" value="1"/>
</dbReference>
<feature type="region of interest" description="Disordered" evidence="13">
    <location>
        <begin position="1521"/>
        <end position="1709"/>
    </location>
</feature>
<dbReference type="InterPro" id="IPR047008">
    <property type="entry name" value="XRN1_SH3_sf"/>
</dbReference>
<comment type="subcellular location">
    <subcellularLocation>
        <location evidence="12">Cytoplasm</location>
    </subcellularLocation>
    <subcellularLocation>
        <location evidence="1">Nucleus</location>
    </subcellularLocation>
</comment>
<feature type="domain" description="Xrn1 helical" evidence="15">
    <location>
        <begin position="274"/>
        <end position="599"/>
    </location>
</feature>
<dbReference type="GO" id="GO:0004534">
    <property type="term" value="F:5'-3' RNA exonuclease activity"/>
    <property type="evidence" value="ECO:0007669"/>
    <property type="project" value="TreeGrafter"/>
</dbReference>
<evidence type="ECO:0000259" key="16">
    <source>
        <dbReference type="Pfam" id="PF18129"/>
    </source>
</evidence>
<evidence type="ECO:0000256" key="10">
    <source>
        <dbReference type="ARBA" id="ARBA00023242"/>
    </source>
</evidence>
<dbReference type="Gene3D" id="1.25.40.1050">
    <property type="match status" value="1"/>
</dbReference>
<evidence type="ECO:0000256" key="5">
    <source>
        <dbReference type="ARBA" id="ARBA00022722"/>
    </source>
</evidence>
<dbReference type="Pfam" id="PF17846">
    <property type="entry name" value="XRN_M"/>
    <property type="match status" value="1"/>
</dbReference>
<dbReference type="FunFam" id="3.40.50.12390:FF:000004">
    <property type="entry name" value="5'-3' exoribonuclease 1"/>
    <property type="match status" value="1"/>
</dbReference>
<evidence type="ECO:0000313" key="19">
    <source>
        <dbReference type="EMBL" id="JAU00283.1"/>
    </source>
</evidence>
<feature type="compositionally biased region" description="Low complexity" evidence="13">
    <location>
        <begin position="1537"/>
        <end position="1556"/>
    </location>
</feature>
<dbReference type="InterPro" id="IPR041385">
    <property type="entry name" value="SH3_12"/>
</dbReference>
<dbReference type="EC" id="3.1.13.-" evidence="12"/>
<evidence type="ECO:0000259" key="14">
    <source>
        <dbReference type="Pfam" id="PF03159"/>
    </source>
</evidence>
<dbReference type="GO" id="GO:0016075">
    <property type="term" value="P:rRNA catabolic process"/>
    <property type="evidence" value="ECO:0007669"/>
    <property type="project" value="TreeGrafter"/>
</dbReference>
<feature type="domain" description="5'-3' exoribonuclease 1 SH3-like" evidence="16">
    <location>
        <begin position="1086"/>
        <end position="1155"/>
    </location>
</feature>
<evidence type="ECO:0000259" key="18">
    <source>
        <dbReference type="Pfam" id="PF18334"/>
    </source>
</evidence>
<dbReference type="GO" id="GO:0005634">
    <property type="term" value="C:nucleus"/>
    <property type="evidence" value="ECO:0007669"/>
    <property type="project" value="UniProtKB-SubCell"/>
</dbReference>
<evidence type="ECO:0000256" key="6">
    <source>
        <dbReference type="ARBA" id="ARBA00022801"/>
    </source>
</evidence>
<dbReference type="InterPro" id="IPR004859">
    <property type="entry name" value="Xrn1_N"/>
</dbReference>
<comment type="similarity">
    <text evidence="11 12">Belongs to the 5'-3' exonuclease family.</text>
</comment>
<keyword evidence="9" id="KW-0804">Transcription</keyword>
<keyword evidence="8" id="KW-0805">Transcription regulation</keyword>
<dbReference type="Pfam" id="PF18129">
    <property type="entry name" value="SH3_12"/>
    <property type="match status" value="1"/>
</dbReference>
<evidence type="ECO:0000259" key="15">
    <source>
        <dbReference type="Pfam" id="PF17846"/>
    </source>
</evidence>
<keyword evidence="7 12" id="KW-0269">Exonuclease</keyword>
<feature type="region of interest" description="Disordered" evidence="13">
    <location>
        <begin position="363"/>
        <end position="392"/>
    </location>
</feature>
<dbReference type="PIRSF" id="PIRSF006743">
    <property type="entry name" value="Exonuclease_Xnr1"/>
    <property type="match status" value="1"/>
</dbReference>
<reference evidence="19" key="1">
    <citation type="submission" date="2016-09" db="EMBL/GenBank/DDBJ databases">
        <authorList>
            <person name="Capua I."/>
            <person name="De Benedictis P."/>
            <person name="Joannis T."/>
            <person name="Lombin L.H."/>
            <person name="Cattoli G."/>
        </authorList>
    </citation>
    <scope>NUCLEOTIDE SEQUENCE</scope>
</reference>
<feature type="region of interest" description="Disordered" evidence="13">
    <location>
        <begin position="1204"/>
        <end position="1238"/>
    </location>
</feature>
<name>A0A1E1XLQ0_AMBSC</name>
<dbReference type="InterPro" id="IPR041412">
    <property type="entry name" value="Xrn1_helical"/>
</dbReference>
<dbReference type="InterPro" id="IPR040992">
    <property type="entry name" value="XRN1_D1"/>
</dbReference>
<evidence type="ECO:0000256" key="13">
    <source>
        <dbReference type="SAM" id="MobiDB-lite"/>
    </source>
</evidence>
<evidence type="ECO:0000256" key="7">
    <source>
        <dbReference type="ARBA" id="ARBA00022839"/>
    </source>
</evidence>
<feature type="region of interest" description="Disordered" evidence="13">
    <location>
        <begin position="1250"/>
        <end position="1276"/>
    </location>
</feature>
<feature type="domain" description="5'-3' exoribonuclease 1 D1" evidence="17">
    <location>
        <begin position="641"/>
        <end position="829"/>
    </location>
</feature>
<evidence type="ECO:0000256" key="9">
    <source>
        <dbReference type="ARBA" id="ARBA00023163"/>
    </source>
</evidence>
<dbReference type="Pfam" id="PF18332">
    <property type="entry name" value="XRN1_D1"/>
    <property type="match status" value="1"/>
</dbReference>
<dbReference type="InterPro" id="IPR027073">
    <property type="entry name" value="5_3_exoribonuclease"/>
</dbReference>
<keyword evidence="3" id="KW-0698">rRNA processing</keyword>
<accession>A0A1E1XLQ0</accession>
<dbReference type="GO" id="GO:0006364">
    <property type="term" value="P:rRNA processing"/>
    <property type="evidence" value="ECO:0007669"/>
    <property type="project" value="UniProtKB-KW"/>
</dbReference>
<dbReference type="PANTHER" id="PTHR12341:SF7">
    <property type="entry name" value="5'-3' EXORIBONUCLEASE 1"/>
    <property type="match status" value="1"/>
</dbReference>
<dbReference type="GO" id="GO:0000956">
    <property type="term" value="P:nuclear-transcribed mRNA catabolic process"/>
    <property type="evidence" value="ECO:0007669"/>
    <property type="project" value="InterPro"/>
</dbReference>
<keyword evidence="12" id="KW-0694">RNA-binding</keyword>
<dbReference type="GO" id="GO:0003723">
    <property type="term" value="F:RNA binding"/>
    <property type="evidence" value="ECO:0007669"/>
    <property type="project" value="UniProtKB-KW"/>
</dbReference>
<evidence type="ECO:0000256" key="4">
    <source>
        <dbReference type="ARBA" id="ARBA00022664"/>
    </source>
</evidence>
<feature type="compositionally biased region" description="Polar residues" evidence="13">
    <location>
        <begin position="1657"/>
        <end position="1688"/>
    </location>
</feature>
<reference evidence="19" key="2">
    <citation type="journal article" date="2017" name="Front. Cell. Infect. Microbiol.">
        <title>Analysis of the Salivary Gland Transcriptome of Unfed and Partially Fed Amblyomma sculptum Ticks and Descriptive Proteome of the Saliva.</title>
        <authorList>
            <person name="Esteves E."/>
            <person name="Maruyama S.R."/>
            <person name="Kawahara R."/>
            <person name="Fujita A."/>
            <person name="Martins L.A."/>
            <person name="Righi A.A."/>
            <person name="Costa F.B."/>
            <person name="Palmisano G."/>
            <person name="Labruna M.B."/>
            <person name="Sa-Nunes A."/>
            <person name="Ribeiro J.M.C."/>
            <person name="Fogaca A.C."/>
        </authorList>
    </citation>
    <scope>NUCLEOTIDE SEQUENCE</scope>
</reference>
<keyword evidence="10" id="KW-0539">Nucleus</keyword>
<dbReference type="Pfam" id="PF18334">
    <property type="entry name" value="XRN1_D2_D3"/>
    <property type="match status" value="1"/>
</dbReference>
<protein>
    <recommendedName>
        <fullName evidence="12">5'-3' exoribonuclease 1</fullName>
        <ecNumber evidence="12">3.1.13.-</ecNumber>
    </recommendedName>
</protein>
<evidence type="ECO:0000256" key="12">
    <source>
        <dbReference type="PIRNR" id="PIRNR006743"/>
    </source>
</evidence>
<sequence length="1709" mass="194027">MGVPKFYRWISERYPCLSTVVKEYQIPEFDNLYLDMNGIIHVCSHPNDDDPHFRITEEKIFLDIFNYIDFLFRMIKPKKTFFMAVDGVAPRAKMNQQRGRRFKSAKEAAALEKQARDKGETLPTEERFDSNCISPGTEFMARLQDQLEQFVATKVSTDPLWQGINVYLSGHQTPGEGEHKVMDFIRTQRSQPGYDPNTRHCLYGLDADLIMLGICSHEPHFALLREEIVYGKRQNQKRMNVPEEITFHLLHISLLREYLELEFQAVKNAIPFDFEMDSIIDDWVLMCFLVGNDFIPHLPNLHIAHNALPILYKAYIDVLPSLQGYINESGKLNLERFEKFLTRLSQFDYEKFTDVQADQKFMESKREQAEAPNGIVQQNGSSPTEKEKMRDPDEQRLLEKFGHLDIPDYDSDEETEDLFEMEFRQHKRDYYVNKLDYKDVNPEVMKEQAHGYVRAIQWNLHYYYNGVQSWNWYYPHHYSPYISDIKDFQNLDMSFDLGKPFLPFQQLMAILPSASKKLVPSAYQDLMVCESSPIFDYYPEDFNTDLNGKQHEWEAVVLIPFIEEGRLLPAMEECQDQLTEEEKARNGHGGHLLFTYSPEAQPALTFKGHTRLVPQLEVNHAKVTVLDMDAFRLPVSQIRKGLLEGIKLDVYFPGFPTFKHLNYSASLKKESIKVFQALTRNESMVIKLEDRDERTLTHISMELLGKSVYVSWPHLLEALVVSVSTRDERHSVELRRHGITDNVIVQKLTSSEQEVFDMQVDGIKDRYLGRYGVNVGDLNVLVFCKTMTGRRYTYTTKGRITLEKQWAEHSIPFALQAIVKDITEKSPDFEEFKTIEELFPVGKTCFMVGHPHYGCEGQVVDAKPANKVGRVLVKFTVPAEPNLDGIIRNERNLCQVHYMNAHQLSQQLGVNPQFVSRITGTVFIQMNSKEAESASLVNVGLQLKFNKTCEEIPGYSKKCDNSWLYSTKCLEVLKQYLAKYFSFVQRILPFMGQEKIAVEDIYPKGVGKEEVKEVAKWLKEQECSQVARIKSGATLLDEGVVKAIEETVNRAKDTQPPQEVLLDVHPKHLYRPSIQYGWVPPDSAATYQLFDRVVSVRENIVVPVGYRGTIIGLLPKEENEPQMCEVVFDETFAGGLALRCSAHRGYRLSTLFLVNVSHGSRGQRSQQLYQVPARRQQQAETYAQAMGGGRPRANLDNGWQELSPQRRQPRNRFHHSPNSPFEAQKSSPSSEVSKESSSDFASLWLGLQKGTTQMPSSVPPPAQQPSSSQHNQGTPLSLDELFKGAKSHEQQGIAMVSPSASSASIMEDLVRRTRETMGAEPDHYCVGMDGEPPKKFKAFVTLPSGEKFASACMDNKNSALQDAAQQALAFVTKKAAAPTQAMEQIPLAVPALRPSMPLPFGNQLSLSELGARLRMPPPCEASLIPDSFVETNRRLMEALNSRPEPPRSQPPDATWQMPRMPAPVTRTPLYRTSLGNEWQQQQQRPYFHQSNPRSAFMPRASTFVYPQHQQQQQLHRQPLHPDGLLLRPHAMGGRGWSPQHSSSSRQQQQHPQLVQRVSHHREQLEPERSGHQLSATANVFVPTQVLRKQPPPKSATAAGSSSPGKKKEIKGGAPKAQQSPRAMVQLRRPDPATNKTATKEQGATAPAEKLEAGKATVPQSPSSTQQVVAKSKQVSPSTTQPTSEGNRSSESRPPARKSRLAVKFANAPS</sequence>
<dbReference type="EMBL" id="GFAA01003152">
    <property type="protein sequence ID" value="JAU00283.1"/>
    <property type="molecule type" value="mRNA"/>
</dbReference>
<keyword evidence="2" id="KW-0806">Transcription termination</keyword>
<keyword evidence="12" id="KW-0963">Cytoplasm</keyword>
<evidence type="ECO:0000256" key="3">
    <source>
        <dbReference type="ARBA" id="ARBA00022552"/>
    </source>
</evidence>
<keyword evidence="4" id="KW-0507">mRNA processing</keyword>
<evidence type="ECO:0000256" key="8">
    <source>
        <dbReference type="ARBA" id="ARBA00023015"/>
    </source>
</evidence>
<proteinExistence type="evidence at transcript level"/>
<feature type="domain" description="Exoribonuclease Xrn1 D2/D3" evidence="18">
    <location>
        <begin position="835"/>
        <end position="1056"/>
    </location>
</feature>
<dbReference type="CDD" id="cd18673">
    <property type="entry name" value="PIN_XRN1-2-like"/>
    <property type="match status" value="1"/>
</dbReference>
<evidence type="ECO:0000256" key="1">
    <source>
        <dbReference type="ARBA" id="ARBA00004123"/>
    </source>
</evidence>
<dbReference type="Gene3D" id="2.30.30.750">
    <property type="match status" value="1"/>
</dbReference>
<dbReference type="FunFam" id="3.40.50.12390:FF:000005">
    <property type="entry name" value="5'-3' exoribonuclease 2"/>
    <property type="match status" value="1"/>
</dbReference>
<keyword evidence="6 12" id="KW-0378">Hydrolase</keyword>
<dbReference type="GO" id="GO:0006353">
    <property type="term" value="P:DNA-templated transcription termination"/>
    <property type="evidence" value="ECO:0007669"/>
    <property type="project" value="UniProtKB-KW"/>
</dbReference>
<feature type="region of interest" description="Disordered" evidence="13">
    <location>
        <begin position="1439"/>
        <end position="1460"/>
    </location>
</feature>
<dbReference type="Gene3D" id="3.40.50.12390">
    <property type="match status" value="2"/>
</dbReference>
<dbReference type="GO" id="GO:0005737">
    <property type="term" value="C:cytoplasm"/>
    <property type="evidence" value="ECO:0007669"/>
    <property type="project" value="UniProtKB-SubCell"/>
</dbReference>
<dbReference type="Pfam" id="PF03159">
    <property type="entry name" value="XRN_N"/>
    <property type="match status" value="1"/>
</dbReference>
<feature type="domain" description="Xrn1 N-terminal" evidence="14">
    <location>
        <begin position="1"/>
        <end position="227"/>
    </location>
</feature>
<organism evidence="19">
    <name type="scientific">Amblyomma sculptum</name>
    <name type="common">Tick</name>
    <dbReference type="NCBI Taxonomy" id="1581419"/>
    <lineage>
        <taxon>Eukaryota</taxon>
        <taxon>Metazoa</taxon>
        <taxon>Ecdysozoa</taxon>
        <taxon>Arthropoda</taxon>
        <taxon>Chelicerata</taxon>
        <taxon>Arachnida</taxon>
        <taxon>Acari</taxon>
        <taxon>Parasitiformes</taxon>
        <taxon>Ixodida</taxon>
        <taxon>Ixodoidea</taxon>
        <taxon>Ixodidae</taxon>
        <taxon>Amblyomminae</taxon>
        <taxon>Amblyomma</taxon>
    </lineage>
</organism>
<evidence type="ECO:0000259" key="17">
    <source>
        <dbReference type="Pfam" id="PF18332"/>
    </source>
</evidence>
<feature type="compositionally biased region" description="Basic and acidic residues" evidence="13">
    <location>
        <begin position="1560"/>
        <end position="1570"/>
    </location>
</feature>
<evidence type="ECO:0000256" key="2">
    <source>
        <dbReference type="ARBA" id="ARBA00022472"/>
    </source>
</evidence>
<dbReference type="InterPro" id="IPR047007">
    <property type="entry name" value="XRN1_D1_sf"/>
</dbReference>
<dbReference type="GO" id="GO:0006397">
    <property type="term" value="P:mRNA processing"/>
    <property type="evidence" value="ECO:0007669"/>
    <property type="project" value="UniProtKB-KW"/>
</dbReference>
<evidence type="ECO:0000256" key="11">
    <source>
        <dbReference type="ARBA" id="ARBA00038299"/>
    </source>
</evidence>